<dbReference type="EMBL" id="JGZT01000005">
    <property type="protein sequence ID" value="KFJ03512.1"/>
    <property type="molecule type" value="Genomic_DNA"/>
</dbReference>
<dbReference type="RefSeq" id="WP_029576013.1">
    <property type="nucleotide sequence ID" value="NZ_JGZT01000005.1"/>
</dbReference>
<sequence length="182" mass="19381">MHQPVSFEIPSIGYTIVDNGTNPDAKKAQRQAAAQTARRVAISTIAAIAVIAVGYFAAAGIDDLVQEHRWKADVKTDMASTVAAIGTLDQQNHGNIGFKDGDISCTDTRACFLNADAGIVTTDPLDFGQKIPLHAGDSITIRHFTSDGHATNNYVVIGESVHFRGSCIYSSQTGETSCNLQK</sequence>
<keyword evidence="1" id="KW-0472">Membrane</keyword>
<keyword evidence="1" id="KW-1133">Transmembrane helix</keyword>
<dbReference type="Proteomes" id="UP000029003">
    <property type="component" value="Unassembled WGS sequence"/>
</dbReference>
<keyword evidence="1" id="KW-0812">Transmembrane</keyword>
<evidence type="ECO:0000256" key="1">
    <source>
        <dbReference type="SAM" id="Phobius"/>
    </source>
</evidence>
<reference evidence="2 3" key="1">
    <citation type="submission" date="2014-03" db="EMBL/GenBank/DDBJ databases">
        <title>Genomics of Bifidobacteria.</title>
        <authorList>
            <person name="Ventura M."/>
            <person name="Milani C."/>
            <person name="Lugli G.A."/>
        </authorList>
    </citation>
    <scope>NUCLEOTIDE SEQUENCE [LARGE SCALE GENOMIC DNA]</scope>
    <source>
        <strain evidence="2 3">LMG 21395</strain>
    </source>
</reference>
<evidence type="ECO:0000313" key="3">
    <source>
        <dbReference type="Proteomes" id="UP000029003"/>
    </source>
</evidence>
<evidence type="ECO:0000313" key="2">
    <source>
        <dbReference type="EMBL" id="KFJ03512.1"/>
    </source>
</evidence>
<gene>
    <name evidence="2" type="ORF">THER5_0976</name>
</gene>
<dbReference type="OrthoDB" id="9924108at2"/>
<feature type="transmembrane region" description="Helical" evidence="1">
    <location>
        <begin position="40"/>
        <end position="61"/>
    </location>
</feature>
<proteinExistence type="predicted"/>
<protein>
    <submittedName>
        <fullName evidence="2">Uncharacterized protein</fullName>
    </submittedName>
</protein>
<dbReference type="AlphaFoldDB" id="A0A087E6W1"/>
<organism evidence="2 3">
    <name type="scientific">Bifidobacterium thermacidophilum subsp. thermacidophilum</name>
    <dbReference type="NCBI Taxonomy" id="79262"/>
    <lineage>
        <taxon>Bacteria</taxon>
        <taxon>Bacillati</taxon>
        <taxon>Actinomycetota</taxon>
        <taxon>Actinomycetes</taxon>
        <taxon>Bifidobacteriales</taxon>
        <taxon>Bifidobacteriaceae</taxon>
        <taxon>Bifidobacterium</taxon>
    </lineage>
</organism>
<name>A0A087E6W1_9BIFI</name>
<accession>A0A087E6W1</accession>
<comment type="caution">
    <text evidence="2">The sequence shown here is derived from an EMBL/GenBank/DDBJ whole genome shotgun (WGS) entry which is preliminary data.</text>
</comment>